<evidence type="ECO:0000313" key="2">
    <source>
        <dbReference type="EMBL" id="TWD13050.1"/>
    </source>
</evidence>
<feature type="compositionally biased region" description="Basic and acidic residues" evidence="1">
    <location>
        <begin position="171"/>
        <end position="186"/>
    </location>
</feature>
<dbReference type="RefSeq" id="WP_144858245.1">
    <property type="nucleotide sequence ID" value="NZ_BAAAYT010000010.1"/>
</dbReference>
<proteinExistence type="predicted"/>
<gene>
    <name evidence="2" type="ORF">FB557_2817</name>
</gene>
<organism evidence="2 3">
    <name type="scientific">Marihabitans asiaticum</name>
    <dbReference type="NCBI Taxonomy" id="415218"/>
    <lineage>
        <taxon>Bacteria</taxon>
        <taxon>Bacillati</taxon>
        <taxon>Actinomycetota</taxon>
        <taxon>Actinomycetes</taxon>
        <taxon>Micrococcales</taxon>
        <taxon>Intrasporangiaceae</taxon>
        <taxon>Marihabitans</taxon>
    </lineage>
</organism>
<keyword evidence="3" id="KW-1185">Reference proteome</keyword>
<dbReference type="EMBL" id="VIUW01000006">
    <property type="protein sequence ID" value="TWD13050.1"/>
    <property type="molecule type" value="Genomic_DNA"/>
</dbReference>
<dbReference type="AlphaFoldDB" id="A0A560W602"/>
<evidence type="ECO:0000256" key="1">
    <source>
        <dbReference type="SAM" id="MobiDB-lite"/>
    </source>
</evidence>
<protein>
    <submittedName>
        <fullName evidence="2">Uncharacterized protein</fullName>
    </submittedName>
</protein>
<reference evidence="2 3" key="1">
    <citation type="submission" date="2019-06" db="EMBL/GenBank/DDBJ databases">
        <title>Sequencing the genomes of 1000 actinobacteria strains.</title>
        <authorList>
            <person name="Klenk H.-P."/>
        </authorList>
    </citation>
    <scope>NUCLEOTIDE SEQUENCE [LARGE SCALE GENOMIC DNA]</scope>
    <source>
        <strain evidence="2 3">DSM 18935</strain>
    </source>
</reference>
<dbReference type="Proteomes" id="UP000315628">
    <property type="component" value="Unassembled WGS sequence"/>
</dbReference>
<evidence type="ECO:0000313" key="3">
    <source>
        <dbReference type="Proteomes" id="UP000315628"/>
    </source>
</evidence>
<name>A0A560W602_9MICO</name>
<feature type="compositionally biased region" description="Polar residues" evidence="1">
    <location>
        <begin position="192"/>
        <end position="201"/>
    </location>
</feature>
<accession>A0A560W602</accession>
<feature type="region of interest" description="Disordered" evidence="1">
    <location>
        <begin position="143"/>
        <end position="201"/>
    </location>
</feature>
<sequence>MSLDDTIQRVQDAGWQSVANLPDAESTTASDLAGWAAVARAAAPLLQDAGHDQVTTALTATARSIPARPATQADPTSHLAELAAAIEDLTSEVNAQPQRREDAATAVAVTLQAAAMVEAEHTRDAPNPQVRQVGHQLAKVAVAARSAHSDRRARAISPGPRPEAATASPTARREQARTPQSRDDSPRITPAETRSQGPSLT</sequence>
<comment type="caution">
    <text evidence="2">The sequence shown here is derived from an EMBL/GenBank/DDBJ whole genome shotgun (WGS) entry which is preliminary data.</text>
</comment>